<proteinExistence type="predicted"/>
<dbReference type="Proteomes" id="UP000244571">
    <property type="component" value="Chromosome"/>
</dbReference>
<keyword evidence="1" id="KW-0812">Transmembrane</keyword>
<feature type="transmembrane region" description="Helical" evidence="1">
    <location>
        <begin position="33"/>
        <end position="54"/>
    </location>
</feature>
<feature type="transmembrane region" description="Helical" evidence="1">
    <location>
        <begin position="148"/>
        <end position="167"/>
    </location>
</feature>
<dbReference type="InterPro" id="IPR037185">
    <property type="entry name" value="EmrE-like"/>
</dbReference>
<dbReference type="RefSeq" id="WP_108621008.1">
    <property type="nucleotide sequence ID" value="NZ_CP028901.1"/>
</dbReference>
<feature type="transmembrane region" description="Helical" evidence="1">
    <location>
        <begin position="173"/>
        <end position="192"/>
    </location>
</feature>
<feature type="transmembrane region" description="Helical" evidence="1">
    <location>
        <begin position="213"/>
        <end position="230"/>
    </location>
</feature>
<dbReference type="GO" id="GO:0016020">
    <property type="term" value="C:membrane"/>
    <property type="evidence" value="ECO:0007669"/>
    <property type="project" value="InterPro"/>
</dbReference>
<feature type="transmembrane region" description="Helical" evidence="1">
    <location>
        <begin position="60"/>
        <end position="79"/>
    </location>
</feature>
<protein>
    <submittedName>
        <fullName evidence="3">EamA family transporter</fullName>
    </submittedName>
</protein>
<evidence type="ECO:0000313" key="3">
    <source>
        <dbReference type="EMBL" id="AWB33579.1"/>
    </source>
</evidence>
<feature type="transmembrane region" description="Helical" evidence="1">
    <location>
        <begin position="6"/>
        <end position="26"/>
    </location>
</feature>
<dbReference type="AlphaFoldDB" id="A0A2R4XIP1"/>
<gene>
    <name evidence="3" type="ORF">DBV39_07515</name>
</gene>
<evidence type="ECO:0000256" key="1">
    <source>
        <dbReference type="SAM" id="Phobius"/>
    </source>
</evidence>
<organism evidence="3 4">
    <name type="scientific">Orrella marina</name>
    <dbReference type="NCBI Taxonomy" id="2163011"/>
    <lineage>
        <taxon>Bacteria</taxon>
        <taxon>Pseudomonadati</taxon>
        <taxon>Pseudomonadota</taxon>
        <taxon>Betaproteobacteria</taxon>
        <taxon>Burkholderiales</taxon>
        <taxon>Alcaligenaceae</taxon>
        <taxon>Orrella</taxon>
    </lineage>
</organism>
<reference evidence="3 4" key="1">
    <citation type="submission" date="2018-04" db="EMBL/GenBank/DDBJ databases">
        <title>Bordetella sp. HZ20 isolated from seawater.</title>
        <authorList>
            <person name="Sun C."/>
        </authorList>
    </citation>
    <scope>NUCLEOTIDE SEQUENCE [LARGE SCALE GENOMIC DNA]</scope>
    <source>
        <strain evidence="3 4">HZ20</strain>
    </source>
</reference>
<dbReference type="EMBL" id="CP028901">
    <property type="protein sequence ID" value="AWB33579.1"/>
    <property type="molecule type" value="Genomic_DNA"/>
</dbReference>
<dbReference type="PANTHER" id="PTHR22911:SF137">
    <property type="entry name" value="SOLUTE CARRIER FAMILY 35 MEMBER G2-RELATED"/>
    <property type="match status" value="1"/>
</dbReference>
<dbReference type="Pfam" id="PF00892">
    <property type="entry name" value="EamA"/>
    <property type="match status" value="1"/>
</dbReference>
<evidence type="ECO:0000313" key="4">
    <source>
        <dbReference type="Proteomes" id="UP000244571"/>
    </source>
</evidence>
<keyword evidence="4" id="KW-1185">Reference proteome</keyword>
<feature type="transmembrane region" description="Helical" evidence="1">
    <location>
        <begin position="236"/>
        <end position="257"/>
    </location>
</feature>
<keyword evidence="1" id="KW-0472">Membrane</keyword>
<dbReference type="Gene3D" id="1.10.3730.20">
    <property type="match status" value="2"/>
</dbReference>
<keyword evidence="1" id="KW-1133">Transmembrane helix</keyword>
<feature type="domain" description="EamA" evidence="2">
    <location>
        <begin position="146"/>
        <end position="279"/>
    </location>
</feature>
<dbReference type="SUPFAM" id="SSF103481">
    <property type="entry name" value="Multidrug resistance efflux transporter EmrE"/>
    <property type="match status" value="2"/>
</dbReference>
<dbReference type="OrthoDB" id="9783707at2"/>
<dbReference type="KEGG" id="boz:DBV39_07515"/>
<accession>A0A2R4XIP1</accession>
<sequence>MLDYPLHVFLAVLAAAALHATWNALVRGGSDPLLHTAAVVGWTGVFALPTLFFLPLPTPQAALVLVGSVIIHIAYYTTLAGAYRNGNLSTIYPIIRGCAPIMISLGSLVFLDETLNLTNWLGVLLISAGVLVIALRSGLENVARALKWALACSLTIAIYSIIDGYGARISGNALSFAAWLFVSESIAFWALLTALGRGKALRNYVRDRFRNTALAGIMSATGYTVVLWAMSQAPLALVSATRETSVLFAGVLGAILLKEKVRARQIVAASIILCGLIAMRL</sequence>
<feature type="transmembrane region" description="Helical" evidence="1">
    <location>
        <begin position="91"/>
        <end position="111"/>
    </location>
</feature>
<name>A0A2R4XIP1_9BURK</name>
<feature type="transmembrane region" description="Helical" evidence="1">
    <location>
        <begin position="117"/>
        <end position="136"/>
    </location>
</feature>
<dbReference type="InterPro" id="IPR000620">
    <property type="entry name" value="EamA_dom"/>
</dbReference>
<evidence type="ECO:0000259" key="2">
    <source>
        <dbReference type="Pfam" id="PF00892"/>
    </source>
</evidence>
<dbReference type="PANTHER" id="PTHR22911">
    <property type="entry name" value="ACYL-MALONYL CONDENSING ENZYME-RELATED"/>
    <property type="match status" value="1"/>
</dbReference>